<sequence length="154" mass="18220">MGYYIKHIVTIDENSNKENLQKLQKVIQEVTDFNFKVFNDHLDDSNWNFGMGTSHFDDTFFWENVSDKIPEIQFTVHCVSEDNAIYDYNCYNGYASETIYRNSDEWYKMVQNDDYKRATGAHPKYYDDPGMGNDYHIKYGDETVPAGVQWWKGE</sequence>
<name>A0ABZ0Z3I4_9CAUD</name>
<proteinExistence type="predicted"/>
<organism evidence="1 2">
    <name type="scientific">phage Lak_Megaphage_Sonny</name>
    <dbReference type="NCBI Taxonomy" id="3109229"/>
    <lineage>
        <taxon>Viruses</taxon>
        <taxon>Duplodnaviria</taxon>
        <taxon>Heunggongvirae</taxon>
        <taxon>Uroviricota</taxon>
        <taxon>Caudoviricetes</taxon>
        <taxon>Caudoviricetes code 15 clade</taxon>
    </lineage>
</organism>
<dbReference type="EMBL" id="OR769223">
    <property type="protein sequence ID" value="WQJ53763.1"/>
    <property type="molecule type" value="Genomic_DNA"/>
</dbReference>
<accession>A0ABZ0Z3I4</accession>
<keyword evidence="2" id="KW-1185">Reference proteome</keyword>
<reference evidence="1 2" key="1">
    <citation type="submission" date="2023-11" db="EMBL/GenBank/DDBJ databases">
        <authorList>
            <person name="Cook R."/>
            <person name="Crisci M."/>
            <person name="Pye H."/>
            <person name="Adriaenssens E."/>
            <person name="Santini J."/>
        </authorList>
    </citation>
    <scope>NUCLEOTIDE SEQUENCE [LARGE SCALE GENOMIC DNA]</scope>
    <source>
        <strain evidence="1">Lak_Megaphage_Sonny</strain>
    </source>
</reference>
<evidence type="ECO:0000313" key="1">
    <source>
        <dbReference type="EMBL" id="WQJ53763.1"/>
    </source>
</evidence>
<protein>
    <recommendedName>
        <fullName evidence="3">YubB ferredoxin-like domain-containing protein</fullName>
    </recommendedName>
</protein>
<evidence type="ECO:0008006" key="3">
    <source>
        <dbReference type="Google" id="ProtNLM"/>
    </source>
</evidence>
<dbReference type="Proteomes" id="UP001358193">
    <property type="component" value="Segment"/>
</dbReference>
<evidence type="ECO:0000313" key="2">
    <source>
        <dbReference type="Proteomes" id="UP001358193"/>
    </source>
</evidence>